<proteinExistence type="inferred from homology"/>
<dbReference type="InterPro" id="IPR013658">
    <property type="entry name" value="SGL"/>
</dbReference>
<dbReference type="EMBL" id="FNNI01000008">
    <property type="protein sequence ID" value="SDX93386.1"/>
    <property type="molecule type" value="Genomic_DNA"/>
</dbReference>
<feature type="binding site" evidence="3">
    <location>
        <position position="124"/>
    </location>
    <ligand>
        <name>substrate</name>
    </ligand>
</feature>
<feature type="binding site" evidence="3">
    <location>
        <position position="203"/>
    </location>
    <ligand>
        <name>a divalent metal cation</name>
        <dbReference type="ChEBI" id="CHEBI:60240"/>
    </ligand>
</feature>
<dbReference type="PRINTS" id="PR01790">
    <property type="entry name" value="SMP30FAMILY"/>
</dbReference>
<evidence type="ECO:0000256" key="2">
    <source>
        <dbReference type="PIRSR" id="PIRSR605511-1"/>
    </source>
</evidence>
<name>A0A1H3FQU6_9GAMM</name>
<reference evidence="5 6" key="1">
    <citation type="submission" date="2016-10" db="EMBL/GenBank/DDBJ databases">
        <authorList>
            <person name="de Groot N.N."/>
        </authorList>
    </citation>
    <scope>NUCLEOTIDE SEQUENCE [LARGE SCALE GENOMIC DNA]</scope>
    <source>
        <strain evidence="5 6">DSM 19219</strain>
    </source>
</reference>
<feature type="binding site" evidence="3">
    <location>
        <position position="151"/>
    </location>
    <ligand>
        <name>a divalent metal cation</name>
        <dbReference type="ChEBI" id="CHEBI:60240"/>
    </ligand>
</feature>
<comment type="similarity">
    <text evidence="1">Belongs to the SMP-30/CGR1 family.</text>
</comment>
<gene>
    <name evidence="5" type="ORF">SAMN05443545_108118</name>
</gene>
<dbReference type="STRING" id="574349.SAMN05443545_108118"/>
<dbReference type="AlphaFoldDB" id="A0A1H3FQU6"/>
<dbReference type="RefSeq" id="WP_092571479.1">
    <property type="nucleotide sequence ID" value="NZ_BMXH01000015.1"/>
</dbReference>
<keyword evidence="3" id="KW-0862">Zinc</keyword>
<evidence type="ECO:0000256" key="1">
    <source>
        <dbReference type="ARBA" id="ARBA00008853"/>
    </source>
</evidence>
<evidence type="ECO:0000256" key="3">
    <source>
        <dbReference type="PIRSR" id="PIRSR605511-2"/>
    </source>
</evidence>
<dbReference type="GO" id="GO:0004341">
    <property type="term" value="F:gluconolactonase activity"/>
    <property type="evidence" value="ECO:0007669"/>
    <property type="project" value="TreeGrafter"/>
</dbReference>
<sequence length="296" mass="32217">MAESGFDVAVNLQMSLGESPVWSVERQTLYWVDINRGRIYAWQPASDTLPAGIDFDAKIGCIALCEDGLLAALSPGIERLTFPLGSRREPVVENPEWHDGEGNRFNDGRCDPAGRLWVGTLAVDESKPSATLYCLEDGRLVPCRSDVTIANGLAFSPDRRWLYHTDSPTRRIMRYAFDASTGGMGEPEPWVDLDAHDLPGVPDGAAVDSEGNYWCALYGGAQVAKFAEDGRWLQSYSLPCPDPTMVAFGGSDLKTLYVTTATQHLDEAGLARYPLAGSLFSMRVTSPGLPEPIVAL</sequence>
<dbReference type="InterPro" id="IPR011042">
    <property type="entry name" value="6-blade_b-propeller_TolB-like"/>
</dbReference>
<dbReference type="GO" id="GO:0019853">
    <property type="term" value="P:L-ascorbic acid biosynthetic process"/>
    <property type="evidence" value="ECO:0007669"/>
    <property type="project" value="TreeGrafter"/>
</dbReference>
<feature type="binding site" evidence="3">
    <location>
        <position position="106"/>
    </location>
    <ligand>
        <name>substrate</name>
    </ligand>
</feature>
<dbReference type="PANTHER" id="PTHR10907">
    <property type="entry name" value="REGUCALCIN"/>
    <property type="match status" value="1"/>
</dbReference>
<keyword evidence="6" id="KW-1185">Reference proteome</keyword>
<dbReference type="GO" id="GO:0005509">
    <property type="term" value="F:calcium ion binding"/>
    <property type="evidence" value="ECO:0007669"/>
    <property type="project" value="TreeGrafter"/>
</dbReference>
<dbReference type="OrthoDB" id="9775406at2"/>
<protein>
    <submittedName>
        <fullName evidence="5">Sugar lactone lactonase YvrE</fullName>
    </submittedName>
</protein>
<evidence type="ECO:0000313" key="6">
    <source>
        <dbReference type="Proteomes" id="UP000198500"/>
    </source>
</evidence>
<dbReference type="Gene3D" id="2.120.10.30">
    <property type="entry name" value="TolB, C-terminal domain"/>
    <property type="match status" value="1"/>
</dbReference>
<organism evidence="5 6">
    <name type="scientific">Aidingimonas halophila</name>
    <dbReference type="NCBI Taxonomy" id="574349"/>
    <lineage>
        <taxon>Bacteria</taxon>
        <taxon>Pseudomonadati</taxon>
        <taxon>Pseudomonadota</taxon>
        <taxon>Gammaproteobacteria</taxon>
        <taxon>Oceanospirillales</taxon>
        <taxon>Halomonadaceae</taxon>
        <taxon>Aidingimonas</taxon>
    </lineage>
</organism>
<feature type="active site" description="Proton donor/acceptor" evidence="2">
    <location>
        <position position="203"/>
    </location>
</feature>
<dbReference type="SUPFAM" id="SSF63829">
    <property type="entry name" value="Calcium-dependent phosphotriesterase"/>
    <property type="match status" value="1"/>
</dbReference>
<feature type="binding site" evidence="3">
    <location>
        <position position="104"/>
    </location>
    <ligand>
        <name>substrate</name>
    </ligand>
</feature>
<keyword evidence="3" id="KW-0479">Metal-binding</keyword>
<dbReference type="Pfam" id="PF08450">
    <property type="entry name" value="SGL"/>
    <property type="match status" value="1"/>
</dbReference>
<dbReference type="PANTHER" id="PTHR10907:SF47">
    <property type="entry name" value="REGUCALCIN"/>
    <property type="match status" value="1"/>
</dbReference>
<dbReference type="InterPro" id="IPR005511">
    <property type="entry name" value="SMP-30"/>
</dbReference>
<evidence type="ECO:0000313" key="5">
    <source>
        <dbReference type="EMBL" id="SDX93386.1"/>
    </source>
</evidence>
<comment type="cofactor">
    <cofactor evidence="3">
        <name>Zn(2+)</name>
        <dbReference type="ChEBI" id="CHEBI:29105"/>
    </cofactor>
    <text evidence="3">Binds 1 divalent metal cation per subunit.</text>
</comment>
<feature type="domain" description="SMP-30/Gluconolactonase/LRE-like region" evidence="4">
    <location>
        <begin position="16"/>
        <end position="262"/>
    </location>
</feature>
<evidence type="ECO:0000259" key="4">
    <source>
        <dbReference type="Pfam" id="PF08450"/>
    </source>
</evidence>
<dbReference type="Proteomes" id="UP000198500">
    <property type="component" value="Unassembled WGS sequence"/>
</dbReference>
<feature type="binding site" evidence="3">
    <location>
        <position position="18"/>
    </location>
    <ligand>
        <name>a divalent metal cation</name>
        <dbReference type="ChEBI" id="CHEBI:60240"/>
    </ligand>
</feature>
<accession>A0A1H3FQU6</accession>